<name>A0A3D9JQ20_9BACL</name>
<dbReference type="Pfam" id="PF00565">
    <property type="entry name" value="SNase"/>
    <property type="match status" value="1"/>
</dbReference>
<evidence type="ECO:0000256" key="1">
    <source>
        <dbReference type="ARBA" id="ARBA00022722"/>
    </source>
</evidence>
<dbReference type="InterPro" id="IPR016071">
    <property type="entry name" value="Staphylococal_nuclease_OB-fold"/>
</dbReference>
<feature type="domain" description="TNase-like" evidence="4">
    <location>
        <begin position="84"/>
        <end position="216"/>
    </location>
</feature>
<proteinExistence type="predicted"/>
<keyword evidence="3" id="KW-0378">Hydrolase</keyword>
<accession>A0A3D9JQ20</accession>
<dbReference type="GO" id="GO:0004519">
    <property type="term" value="F:endonuclease activity"/>
    <property type="evidence" value="ECO:0007669"/>
    <property type="project" value="UniProtKB-KW"/>
</dbReference>
<dbReference type="SMART" id="SM00318">
    <property type="entry name" value="SNc"/>
    <property type="match status" value="1"/>
</dbReference>
<protein>
    <submittedName>
        <fullName evidence="5">Nuclease-like protein</fullName>
    </submittedName>
</protein>
<dbReference type="PANTHER" id="PTHR12302:SF3">
    <property type="entry name" value="SERINE_THREONINE-PROTEIN KINASE 31"/>
    <property type="match status" value="1"/>
</dbReference>
<dbReference type="GO" id="GO:0016787">
    <property type="term" value="F:hydrolase activity"/>
    <property type="evidence" value="ECO:0007669"/>
    <property type="project" value="UniProtKB-KW"/>
</dbReference>
<dbReference type="OrthoDB" id="4376109at2"/>
<dbReference type="PANTHER" id="PTHR12302">
    <property type="entry name" value="EBNA2 BINDING PROTEIN P100"/>
    <property type="match status" value="1"/>
</dbReference>
<dbReference type="RefSeq" id="WP_116061922.1">
    <property type="nucleotide sequence ID" value="NZ_QRDZ01000013.1"/>
</dbReference>
<evidence type="ECO:0000256" key="2">
    <source>
        <dbReference type="ARBA" id="ARBA00022759"/>
    </source>
</evidence>
<dbReference type="InterPro" id="IPR035437">
    <property type="entry name" value="SNase_OB-fold_sf"/>
</dbReference>
<keyword evidence="6" id="KW-1185">Reference proteome</keyword>
<organism evidence="5 6">
    <name type="scientific">Cohnella phaseoli</name>
    <dbReference type="NCBI Taxonomy" id="456490"/>
    <lineage>
        <taxon>Bacteria</taxon>
        <taxon>Bacillati</taxon>
        <taxon>Bacillota</taxon>
        <taxon>Bacilli</taxon>
        <taxon>Bacillales</taxon>
        <taxon>Paenibacillaceae</taxon>
        <taxon>Cohnella</taxon>
    </lineage>
</organism>
<dbReference type="PROSITE" id="PS51257">
    <property type="entry name" value="PROKAR_LIPOPROTEIN"/>
    <property type="match status" value="1"/>
</dbReference>
<keyword evidence="2" id="KW-0255">Endonuclease</keyword>
<gene>
    <name evidence="5" type="ORF">DFP98_113183</name>
</gene>
<comment type="caution">
    <text evidence="5">The sequence shown here is derived from an EMBL/GenBank/DDBJ whole genome shotgun (WGS) entry which is preliminary data.</text>
</comment>
<dbReference type="AlphaFoldDB" id="A0A3D9JQ20"/>
<evidence type="ECO:0000259" key="4">
    <source>
        <dbReference type="PROSITE" id="PS50830"/>
    </source>
</evidence>
<dbReference type="PROSITE" id="PS50830">
    <property type="entry name" value="TNASE_3"/>
    <property type="match status" value="1"/>
</dbReference>
<dbReference type="EMBL" id="QRDZ01000013">
    <property type="protein sequence ID" value="RED76122.1"/>
    <property type="molecule type" value="Genomic_DNA"/>
</dbReference>
<dbReference type="SUPFAM" id="SSF50199">
    <property type="entry name" value="Staphylococcal nuclease"/>
    <property type="match status" value="1"/>
</dbReference>
<evidence type="ECO:0000256" key="3">
    <source>
        <dbReference type="ARBA" id="ARBA00022801"/>
    </source>
</evidence>
<evidence type="ECO:0000313" key="6">
    <source>
        <dbReference type="Proteomes" id="UP000256977"/>
    </source>
</evidence>
<sequence length="229" mass="25960">MKKWSIGVMVVFLILTGCYVEPVEPLYHEEGITNQEVYEVKGMLLESYEETLAAFKGEKSEKSSQELIEEIATKVKGDTPTIPADGTYMVLSCYDGDTCTIQNGKRREAVRMLNIDAPEIKSKDPFAAEARAYLRKQVVKKKVMIEFGLGKDRTGRDKYGRLLGYFFVNGNSINEQIVRNGLARVAYVFEPDTKYAEDYRKAEAEAEDEQIGIWSIKGYVTENGFDRSK</sequence>
<dbReference type="Proteomes" id="UP000256977">
    <property type="component" value="Unassembled WGS sequence"/>
</dbReference>
<dbReference type="Gene3D" id="2.40.50.90">
    <property type="match status" value="1"/>
</dbReference>
<keyword evidence="1" id="KW-0540">Nuclease</keyword>
<reference evidence="5 6" key="1">
    <citation type="submission" date="2018-07" db="EMBL/GenBank/DDBJ databases">
        <title>Genomic Encyclopedia of Type Strains, Phase III (KMG-III): the genomes of soil and plant-associated and newly described type strains.</title>
        <authorList>
            <person name="Whitman W."/>
        </authorList>
    </citation>
    <scope>NUCLEOTIDE SEQUENCE [LARGE SCALE GENOMIC DNA]</scope>
    <source>
        <strain evidence="5 6">CECT 7287</strain>
    </source>
</reference>
<evidence type="ECO:0000313" key="5">
    <source>
        <dbReference type="EMBL" id="RED76122.1"/>
    </source>
</evidence>